<protein>
    <recommendedName>
        <fullName evidence="4">DoxX family protein</fullName>
    </recommendedName>
</protein>
<evidence type="ECO:0000256" key="1">
    <source>
        <dbReference type="SAM" id="Phobius"/>
    </source>
</evidence>
<evidence type="ECO:0000313" key="2">
    <source>
        <dbReference type="EMBL" id="RYU90052.1"/>
    </source>
</evidence>
<feature type="transmembrane region" description="Helical" evidence="1">
    <location>
        <begin position="116"/>
        <end position="140"/>
    </location>
</feature>
<keyword evidence="3" id="KW-1185">Reference proteome</keyword>
<name>A0A4Q5LM62_9SPHI</name>
<dbReference type="RefSeq" id="WP_129876709.1">
    <property type="nucleotide sequence ID" value="NZ_SEWG01000004.1"/>
</dbReference>
<feature type="transmembrane region" description="Helical" evidence="1">
    <location>
        <begin position="174"/>
        <end position="192"/>
    </location>
</feature>
<feature type="transmembrane region" description="Helical" evidence="1">
    <location>
        <begin position="199"/>
        <end position="217"/>
    </location>
</feature>
<feature type="transmembrane region" description="Helical" evidence="1">
    <location>
        <begin position="270"/>
        <end position="289"/>
    </location>
</feature>
<evidence type="ECO:0000313" key="3">
    <source>
        <dbReference type="Proteomes" id="UP000293331"/>
    </source>
</evidence>
<keyword evidence="1" id="KW-1133">Transmembrane helix</keyword>
<evidence type="ECO:0008006" key="4">
    <source>
        <dbReference type="Google" id="ProtNLM"/>
    </source>
</evidence>
<reference evidence="2 3" key="1">
    <citation type="submission" date="2019-02" db="EMBL/GenBank/DDBJ databases">
        <title>Bacterial novel species Mucilaginibacter sp. 17JY9-4 isolated from soil.</title>
        <authorList>
            <person name="Jung H.-Y."/>
        </authorList>
    </citation>
    <scope>NUCLEOTIDE SEQUENCE [LARGE SCALE GENOMIC DNA]</scope>
    <source>
        <strain evidence="2 3">17JY9-4</strain>
    </source>
</reference>
<feature type="transmembrane region" description="Helical" evidence="1">
    <location>
        <begin position="85"/>
        <end position="104"/>
    </location>
</feature>
<feature type="transmembrane region" description="Helical" evidence="1">
    <location>
        <begin position="20"/>
        <end position="39"/>
    </location>
</feature>
<gene>
    <name evidence="2" type="ORF">EWM62_10955</name>
</gene>
<keyword evidence="1" id="KW-0812">Transmembrane</keyword>
<dbReference type="OrthoDB" id="102112at2"/>
<feature type="transmembrane region" description="Helical" evidence="1">
    <location>
        <begin position="223"/>
        <end position="241"/>
    </location>
</feature>
<proteinExistence type="predicted"/>
<organism evidence="2 3">
    <name type="scientific">Mucilaginibacter terrigena</name>
    <dbReference type="NCBI Taxonomy" id="2492395"/>
    <lineage>
        <taxon>Bacteria</taxon>
        <taxon>Pseudomonadati</taxon>
        <taxon>Bacteroidota</taxon>
        <taxon>Sphingobacteriia</taxon>
        <taxon>Sphingobacteriales</taxon>
        <taxon>Sphingobacteriaceae</taxon>
        <taxon>Mucilaginibacter</taxon>
    </lineage>
</organism>
<dbReference type="AlphaFoldDB" id="A0A4Q5LM62"/>
<sequence>MTTTTAAEPAHWSPLRKISLRFFFIFFIQYIILNPNGVLPGIDKLYEVYIEPIHKLIVWIGTHILHLDKPVSVFTNGSGDTTYDYLVLLFGIVLALTGTLIWTLADRKARNYNNMFYWLTVLVRYYVAITMVTYGCVKIIKLQFPGPTPDRLIQPFGTASPMGLAWTYMGYSTGFNYFTGLAEFICGVLLFFRRTATLGAIIGLVVAGNIMAINYAFDVPVKLLSTMLVVMCLYILSKDFIRLTNFFILNKSAPPANLGRHTFKKRWKNITLTTVKYILVIYTVAMNFYGDVQAMSQYGDAAKKPPLYGIYNVQSFVRNKDTIPPLKTDTTRWDKLTVSYEGRARVVMSDDTIRTHDFKIDTLKHTIDMYSYADTTGKAHYTYSYPAKDVLLLKGTMRNDSITIRLKKFDLNRFRLLNRGFHWINEYPYNR</sequence>
<keyword evidence="1" id="KW-0472">Membrane</keyword>
<comment type="caution">
    <text evidence="2">The sequence shown here is derived from an EMBL/GenBank/DDBJ whole genome shotgun (WGS) entry which is preliminary data.</text>
</comment>
<dbReference type="EMBL" id="SEWG01000004">
    <property type="protein sequence ID" value="RYU90052.1"/>
    <property type="molecule type" value="Genomic_DNA"/>
</dbReference>
<accession>A0A4Q5LM62</accession>
<dbReference type="Proteomes" id="UP000293331">
    <property type="component" value="Unassembled WGS sequence"/>
</dbReference>